<evidence type="ECO:0000256" key="3">
    <source>
        <dbReference type="ARBA" id="ARBA00010707"/>
    </source>
</evidence>
<feature type="region of interest" description="Disordered" evidence="7">
    <location>
        <begin position="115"/>
        <end position="148"/>
    </location>
</feature>
<name>A0A7H9AWH4_ZYGMR</name>
<protein>
    <recommendedName>
        <fullName evidence="4">Inheritance of peroxisomes protein 1</fullName>
    </recommendedName>
</protein>
<dbReference type="InterPro" id="IPR024758">
    <property type="entry name" value="Inp1"/>
</dbReference>
<keyword evidence="5" id="KW-0472">Membrane</keyword>
<dbReference type="GO" id="GO:0045033">
    <property type="term" value="P:peroxisome inheritance"/>
    <property type="evidence" value="ECO:0007669"/>
    <property type="project" value="InterPro"/>
</dbReference>
<dbReference type="AlphaFoldDB" id="A0A7H9AWH4"/>
<sequence>MSTTATRRSESQTTTSNASESRLHVPSQSSSNTQLQNSPKKKQSFALRSLKDSLKFKGSSNHKKNVDSRTAAETPRMSKVRNGLPMGHASVRSKQRLSAQRVSLFKYEKVRAMSCSVESGTRRGSESSSSTMTLKSGETTSDASLQSRSSVKLKPTALIASGALEVYQISTPNLNPNQKTQEMNYLSLGRKDTVVHPILPRLQVSKLEHCGQKFLISFYNPERYWEIEFLSCKDPKATSDAIKEFESVISKICIFTTQEQKFDSLDRECRNTKNQGEISNDSLASQNSLLRGDIQEKKINEDEDDDLSYLLVEDNTGSLRSRKEAAIHSTGKADSDDSINEAFKRAIQNFKPSSSQRSHDWYHGSAPSSRRFSSYQAVSNFSNERTDIISKRFSSFSIEINNG</sequence>
<reference evidence="8 9" key="1">
    <citation type="submission" date="2020-07" db="EMBL/GenBank/DDBJ databases">
        <title>The yeast mating-type switching endonuclease HO is a domesticated member of an unorthodox homing genetic element family.</title>
        <authorList>
            <person name="Coughlan A.Y."/>
            <person name="Lombardi L."/>
            <person name="Braun-Galleani S."/>
            <person name="Martos A.R."/>
            <person name="Galeote V."/>
            <person name="Bigey F."/>
            <person name="Dequin S."/>
            <person name="Byrne K.P."/>
            <person name="Wolfe K.H."/>
        </authorList>
    </citation>
    <scope>NUCLEOTIDE SEQUENCE [LARGE SCALE GENOMIC DNA]</scope>
    <source>
        <strain evidence="8 9">NRRL Y-6702</strain>
    </source>
</reference>
<evidence type="ECO:0000256" key="1">
    <source>
        <dbReference type="ARBA" id="ARBA00003594"/>
    </source>
</evidence>
<evidence type="ECO:0000256" key="4">
    <source>
        <dbReference type="ARBA" id="ARBA00021397"/>
    </source>
</evidence>
<evidence type="ECO:0000313" key="8">
    <source>
        <dbReference type="EMBL" id="QLG70760.1"/>
    </source>
</evidence>
<keyword evidence="9" id="KW-1185">Reference proteome</keyword>
<dbReference type="Pfam" id="PF12634">
    <property type="entry name" value="Inp1"/>
    <property type="match status" value="1"/>
</dbReference>
<comment type="function">
    <text evidence="1">Required for peroxisome inheritance.</text>
</comment>
<comment type="subcellular location">
    <subcellularLocation>
        <location evidence="2">Peroxisome membrane</location>
        <topology evidence="2">Peripheral membrane protein</topology>
    </subcellularLocation>
</comment>
<organism evidence="8 9">
    <name type="scientific">Zygotorulaspora mrakii</name>
    <name type="common">Zygosaccharomyces mrakii</name>
    <dbReference type="NCBI Taxonomy" id="42260"/>
    <lineage>
        <taxon>Eukaryota</taxon>
        <taxon>Fungi</taxon>
        <taxon>Dikarya</taxon>
        <taxon>Ascomycota</taxon>
        <taxon>Saccharomycotina</taxon>
        <taxon>Saccharomycetes</taxon>
        <taxon>Saccharomycetales</taxon>
        <taxon>Saccharomycetaceae</taxon>
        <taxon>Zygotorulaspora</taxon>
    </lineage>
</organism>
<evidence type="ECO:0000313" key="9">
    <source>
        <dbReference type="Proteomes" id="UP000509704"/>
    </source>
</evidence>
<accession>A0A7H9AWH4</accession>
<dbReference type="RefSeq" id="XP_037142488.1">
    <property type="nucleotide sequence ID" value="XM_037286593.1"/>
</dbReference>
<feature type="compositionally biased region" description="Low complexity" evidence="7">
    <location>
        <begin position="27"/>
        <end position="38"/>
    </location>
</feature>
<feature type="compositionally biased region" description="Polar residues" evidence="7">
    <location>
        <begin position="132"/>
        <end position="148"/>
    </location>
</feature>
<dbReference type="KEGG" id="zmk:HG535_0A07020"/>
<feature type="compositionally biased region" description="Polar residues" evidence="7">
    <location>
        <begin position="1"/>
        <end position="20"/>
    </location>
</feature>
<evidence type="ECO:0000256" key="5">
    <source>
        <dbReference type="ARBA" id="ARBA00023136"/>
    </source>
</evidence>
<dbReference type="OrthoDB" id="4068391at2759"/>
<dbReference type="Proteomes" id="UP000509704">
    <property type="component" value="Chromosome 1"/>
</dbReference>
<dbReference type="PRINTS" id="PR02103">
    <property type="entry name" value="INPROXISOME1"/>
</dbReference>
<evidence type="ECO:0000256" key="2">
    <source>
        <dbReference type="ARBA" id="ARBA00004421"/>
    </source>
</evidence>
<evidence type="ECO:0000256" key="7">
    <source>
        <dbReference type="SAM" id="MobiDB-lite"/>
    </source>
</evidence>
<proteinExistence type="inferred from homology"/>
<dbReference type="GO" id="GO:0005780">
    <property type="term" value="C:extrinsic component of intraperoxisomal membrane"/>
    <property type="evidence" value="ECO:0007669"/>
    <property type="project" value="InterPro"/>
</dbReference>
<keyword evidence="6" id="KW-0576">Peroxisome</keyword>
<evidence type="ECO:0000256" key="6">
    <source>
        <dbReference type="ARBA" id="ARBA00023140"/>
    </source>
</evidence>
<feature type="region of interest" description="Disordered" evidence="7">
    <location>
        <begin position="1"/>
        <end position="98"/>
    </location>
</feature>
<dbReference type="GeneID" id="59234396"/>
<comment type="similarity">
    <text evidence="3">Belongs to the INP1 family.</text>
</comment>
<gene>
    <name evidence="8" type="ORF">HG535_0A07020</name>
</gene>
<dbReference type="EMBL" id="CP058604">
    <property type="protein sequence ID" value="QLG70760.1"/>
    <property type="molecule type" value="Genomic_DNA"/>
</dbReference>